<evidence type="ECO:0000259" key="5">
    <source>
        <dbReference type="SMART" id="SM00829"/>
    </source>
</evidence>
<dbReference type="Pfam" id="PF08240">
    <property type="entry name" value="ADH_N"/>
    <property type="match status" value="1"/>
</dbReference>
<accession>A0A1V5STM2</accession>
<dbReference type="Pfam" id="PF00107">
    <property type="entry name" value="ADH_zinc_N"/>
    <property type="match status" value="1"/>
</dbReference>
<keyword evidence="2 4" id="KW-0862">Zinc</keyword>
<proteinExistence type="inferred from homology"/>
<dbReference type="PROSITE" id="PS00059">
    <property type="entry name" value="ADH_ZINC"/>
    <property type="match status" value="1"/>
</dbReference>
<comment type="similarity">
    <text evidence="4">Belongs to the zinc-containing alcohol dehydrogenase family.</text>
</comment>
<dbReference type="Gene3D" id="3.90.180.10">
    <property type="entry name" value="Medium-chain alcohol dehydrogenases, catalytic domain"/>
    <property type="match status" value="1"/>
</dbReference>
<dbReference type="InterPro" id="IPR020843">
    <property type="entry name" value="ER"/>
</dbReference>
<keyword evidence="3 6" id="KW-0560">Oxidoreductase</keyword>
<dbReference type="GO" id="GO:0003939">
    <property type="term" value="F:L-iditol 2-dehydrogenase (NAD+) activity"/>
    <property type="evidence" value="ECO:0007669"/>
    <property type="project" value="UniProtKB-EC"/>
</dbReference>
<dbReference type="Proteomes" id="UP000485569">
    <property type="component" value="Unassembled WGS sequence"/>
</dbReference>
<dbReference type="InterPro" id="IPR013149">
    <property type="entry name" value="ADH-like_C"/>
</dbReference>
<organism evidence="6">
    <name type="scientific">Candidatus Atribacter allofermentans</name>
    <dbReference type="NCBI Taxonomy" id="1852833"/>
    <lineage>
        <taxon>Bacteria</taxon>
        <taxon>Pseudomonadati</taxon>
        <taxon>Atribacterota</taxon>
        <taxon>Atribacteria</taxon>
        <taxon>Atribacterales</taxon>
        <taxon>Atribacteraceae</taxon>
        <taxon>Atribacter</taxon>
    </lineage>
</organism>
<evidence type="ECO:0000313" key="6">
    <source>
        <dbReference type="EMBL" id="OQA57890.1"/>
    </source>
</evidence>
<gene>
    <name evidence="6" type="primary">gutB_3</name>
    <name evidence="6" type="ORF">BWY41_01215</name>
</gene>
<evidence type="ECO:0000256" key="4">
    <source>
        <dbReference type="RuleBase" id="RU361277"/>
    </source>
</evidence>
<dbReference type="EMBL" id="MWBQ01000085">
    <property type="protein sequence ID" value="OQA57890.1"/>
    <property type="molecule type" value="Genomic_DNA"/>
</dbReference>
<keyword evidence="1 4" id="KW-0479">Metal-binding</keyword>
<evidence type="ECO:0000256" key="3">
    <source>
        <dbReference type="ARBA" id="ARBA00023002"/>
    </source>
</evidence>
<dbReference type="AlphaFoldDB" id="A0A1V5STM2"/>
<dbReference type="PANTHER" id="PTHR43401">
    <property type="entry name" value="L-THREONINE 3-DEHYDROGENASE"/>
    <property type="match status" value="1"/>
</dbReference>
<dbReference type="InterPro" id="IPR002328">
    <property type="entry name" value="ADH_Zn_CS"/>
</dbReference>
<dbReference type="InterPro" id="IPR050129">
    <property type="entry name" value="Zn_alcohol_dh"/>
</dbReference>
<dbReference type="EC" id="1.1.1.14" evidence="6"/>
<evidence type="ECO:0000256" key="1">
    <source>
        <dbReference type="ARBA" id="ARBA00022723"/>
    </source>
</evidence>
<dbReference type="GO" id="GO:0008270">
    <property type="term" value="F:zinc ion binding"/>
    <property type="evidence" value="ECO:0007669"/>
    <property type="project" value="InterPro"/>
</dbReference>
<feature type="domain" description="Enoyl reductase (ER)" evidence="5">
    <location>
        <begin position="8"/>
        <end position="343"/>
    </location>
</feature>
<dbReference type="SUPFAM" id="SSF51735">
    <property type="entry name" value="NAD(P)-binding Rossmann-fold domains"/>
    <property type="match status" value="1"/>
</dbReference>
<dbReference type="SMART" id="SM00829">
    <property type="entry name" value="PKS_ER"/>
    <property type="match status" value="1"/>
</dbReference>
<protein>
    <submittedName>
        <fullName evidence="6">Sorbitol dehydrogenase</fullName>
        <ecNumber evidence="6">1.1.1.14</ecNumber>
    </submittedName>
</protein>
<comment type="caution">
    <text evidence="6">The sequence shown here is derived from an EMBL/GenBank/DDBJ whole genome shotgun (WGS) entry which is preliminary data.</text>
</comment>
<sequence length="345" mass="37448">MKAAVLEGIDQLVVKEVPDYKVGLGEVLVRVKTCAVCGSDLRIMHSGNPRVKYPQIVGHEIAGEVVEVGAGVERLGVGDRVAVGADVPCGKCYWCQNGMGTNCAINYAVGYQFPGGFAEYILLNELTVNQQVVNLIPDTLSFDEASLAEPLACAINGLEMSQLGVGDTLCIIGAGPIGCMMIELGRHMGATNIIVIQRSQKRLDMAKKYGADHYFLSNDPDIEAKVKGVTKGEGPDVIMITCASPDAQEQSLLLARHRARINFFGGLASTARKLNISSNLIHYKELNVLGSHGSLPRHHKKAIQIIDKRMVHTEQYITHRFPLDQIHEAFHAAESREGLKVVVNP</sequence>
<dbReference type="Gene3D" id="3.40.50.720">
    <property type="entry name" value="NAD(P)-binding Rossmann-like Domain"/>
    <property type="match status" value="1"/>
</dbReference>
<evidence type="ECO:0000256" key="2">
    <source>
        <dbReference type="ARBA" id="ARBA00022833"/>
    </source>
</evidence>
<name>A0A1V5STM2_9BACT</name>
<dbReference type="InterPro" id="IPR011032">
    <property type="entry name" value="GroES-like_sf"/>
</dbReference>
<reference evidence="6" key="1">
    <citation type="submission" date="2017-02" db="EMBL/GenBank/DDBJ databases">
        <title>Delving into the versatile metabolic prowess of the omnipresent phylum Bacteroidetes.</title>
        <authorList>
            <person name="Nobu M.K."/>
            <person name="Mei R."/>
            <person name="Narihiro T."/>
            <person name="Kuroda K."/>
            <person name="Liu W.-T."/>
        </authorList>
    </citation>
    <scope>NUCLEOTIDE SEQUENCE</scope>
    <source>
        <strain evidence="6">ADurb.Bin276</strain>
    </source>
</reference>
<dbReference type="InterPro" id="IPR036291">
    <property type="entry name" value="NAD(P)-bd_dom_sf"/>
</dbReference>
<dbReference type="SUPFAM" id="SSF50129">
    <property type="entry name" value="GroES-like"/>
    <property type="match status" value="1"/>
</dbReference>
<dbReference type="InterPro" id="IPR013154">
    <property type="entry name" value="ADH-like_N"/>
</dbReference>
<comment type="cofactor">
    <cofactor evidence="4">
        <name>Zn(2+)</name>
        <dbReference type="ChEBI" id="CHEBI:29105"/>
    </cofactor>
</comment>
<dbReference type="PANTHER" id="PTHR43401:SF2">
    <property type="entry name" value="L-THREONINE 3-DEHYDROGENASE"/>
    <property type="match status" value="1"/>
</dbReference>